<evidence type="ECO:0000259" key="2">
    <source>
        <dbReference type="PROSITE" id="PS50110"/>
    </source>
</evidence>
<dbReference type="AlphaFoldDB" id="A0A520L0K7"/>
<dbReference type="EMBL" id="RXIL01000005">
    <property type="protein sequence ID" value="RZN73695.1"/>
    <property type="molecule type" value="Genomic_DNA"/>
</dbReference>
<dbReference type="CDD" id="cd17542">
    <property type="entry name" value="REC_CheY"/>
    <property type="match status" value="1"/>
</dbReference>
<protein>
    <submittedName>
        <fullName evidence="3">Response regulator</fullName>
    </submittedName>
</protein>
<feature type="domain" description="Response regulatory" evidence="2">
    <location>
        <begin position="3"/>
        <end position="118"/>
    </location>
</feature>
<dbReference type="Gene3D" id="3.40.50.2300">
    <property type="match status" value="1"/>
</dbReference>
<evidence type="ECO:0000313" key="3">
    <source>
        <dbReference type="EMBL" id="RZN73695.1"/>
    </source>
</evidence>
<comment type="caution">
    <text evidence="3">The sequence shown here is derived from an EMBL/GenBank/DDBJ whole genome shotgun (WGS) entry which is preliminary data.</text>
</comment>
<dbReference type="Proteomes" id="UP000320766">
    <property type="component" value="Unassembled WGS sequence"/>
</dbReference>
<dbReference type="InterPro" id="IPR052048">
    <property type="entry name" value="ST_Response_Regulator"/>
</dbReference>
<dbReference type="GO" id="GO:0000160">
    <property type="term" value="P:phosphorelay signal transduction system"/>
    <property type="evidence" value="ECO:0007669"/>
    <property type="project" value="InterPro"/>
</dbReference>
<evidence type="ECO:0000313" key="4">
    <source>
        <dbReference type="Proteomes" id="UP000320766"/>
    </source>
</evidence>
<sequence length="122" mass="13390">MARVLIVDDSAFMRNLLKNVLFKGNLDTVGEATDGEDAITKYKELKPDLVTMDIIMPNKDGIAALKEIRRSDQNAKVIMVTAVGQEKLVKSAIKFGAKGYIVKPFQAPKVIEEVKKVLGIDG</sequence>
<dbReference type="PROSITE" id="PS50110">
    <property type="entry name" value="RESPONSE_REGULATORY"/>
    <property type="match status" value="1"/>
</dbReference>
<accession>A0A520L0K7</accession>
<evidence type="ECO:0000256" key="1">
    <source>
        <dbReference type="PROSITE-ProRule" id="PRU00169"/>
    </source>
</evidence>
<dbReference type="SMART" id="SM00448">
    <property type="entry name" value="REC"/>
    <property type="match status" value="1"/>
</dbReference>
<dbReference type="PANTHER" id="PTHR43228:SF1">
    <property type="entry name" value="TWO-COMPONENT RESPONSE REGULATOR ARR22"/>
    <property type="match status" value="1"/>
</dbReference>
<dbReference type="InterPro" id="IPR001789">
    <property type="entry name" value="Sig_transdc_resp-reg_receiver"/>
</dbReference>
<dbReference type="InterPro" id="IPR011006">
    <property type="entry name" value="CheY-like_superfamily"/>
</dbReference>
<keyword evidence="1" id="KW-0597">Phosphoprotein</keyword>
<reference evidence="3 4" key="1">
    <citation type="journal article" date="2019" name="Nat. Microbiol.">
        <title>Wide diversity of methane and short-chain alkane metabolisms in uncultured archaea.</title>
        <authorList>
            <person name="Borrel G."/>
            <person name="Adam P.S."/>
            <person name="McKay L.J."/>
            <person name="Chen L.X."/>
            <person name="Sierra-Garcia I.N."/>
            <person name="Sieber C.M."/>
            <person name="Letourneur Q."/>
            <person name="Ghozlane A."/>
            <person name="Andersen G.L."/>
            <person name="Li W.J."/>
            <person name="Hallam S.J."/>
            <person name="Muyzer G."/>
            <person name="de Oliveira V.M."/>
            <person name="Inskeep W.P."/>
            <person name="Banfield J.F."/>
            <person name="Gribaldo S."/>
        </authorList>
    </citation>
    <scope>NUCLEOTIDE SEQUENCE [LARGE SCALE GENOMIC DNA]</scope>
    <source>
        <strain evidence="3">NM1b</strain>
    </source>
</reference>
<name>A0A520L0K7_9EURY</name>
<organism evidence="3 4">
    <name type="scientific">Candidatus Methanolliviera hydrocarbonicum</name>
    <dbReference type="NCBI Taxonomy" id="2491085"/>
    <lineage>
        <taxon>Archaea</taxon>
        <taxon>Methanobacteriati</taxon>
        <taxon>Methanobacteriota</taxon>
        <taxon>Candidatus Methanoliparia</taxon>
        <taxon>Candidatus Methanoliparales</taxon>
        <taxon>Candidatus Methanollivieraceae</taxon>
        <taxon>Candidatus Methanolliviera</taxon>
    </lineage>
</organism>
<dbReference type="SUPFAM" id="SSF52172">
    <property type="entry name" value="CheY-like"/>
    <property type="match status" value="1"/>
</dbReference>
<proteinExistence type="predicted"/>
<dbReference type="Pfam" id="PF00072">
    <property type="entry name" value="Response_reg"/>
    <property type="match status" value="1"/>
</dbReference>
<dbReference type="PANTHER" id="PTHR43228">
    <property type="entry name" value="TWO-COMPONENT RESPONSE REGULATOR"/>
    <property type="match status" value="1"/>
</dbReference>
<feature type="modified residue" description="4-aspartylphosphate" evidence="1">
    <location>
        <position position="53"/>
    </location>
</feature>
<gene>
    <name evidence="3" type="ORF">EF807_00365</name>
</gene>